<dbReference type="NCBIfam" id="TIGR02645">
    <property type="entry name" value="ARCH_P_rylase"/>
    <property type="match status" value="1"/>
</dbReference>
<comment type="catalytic activity">
    <reaction evidence="3 4">
        <text>thymidine + phosphate = 2-deoxy-alpha-D-ribose 1-phosphate + thymine</text>
        <dbReference type="Rhea" id="RHEA:16037"/>
        <dbReference type="ChEBI" id="CHEBI:17748"/>
        <dbReference type="ChEBI" id="CHEBI:17821"/>
        <dbReference type="ChEBI" id="CHEBI:43474"/>
        <dbReference type="ChEBI" id="CHEBI:57259"/>
        <dbReference type="EC" id="2.4.2.4"/>
    </reaction>
</comment>
<dbReference type="SUPFAM" id="SSF54680">
    <property type="entry name" value="Pyrimidine nucleoside phosphorylase C-terminal domain"/>
    <property type="match status" value="1"/>
</dbReference>
<dbReference type="Pfam" id="PF02885">
    <property type="entry name" value="Glycos_trans_3N"/>
    <property type="match status" value="1"/>
</dbReference>
<dbReference type="SUPFAM" id="SSF52418">
    <property type="entry name" value="Nucleoside phosphorylase/phosphoribosyltransferase catalytic domain"/>
    <property type="match status" value="1"/>
</dbReference>
<evidence type="ECO:0000256" key="2">
    <source>
        <dbReference type="ARBA" id="ARBA00022679"/>
    </source>
</evidence>
<protein>
    <recommendedName>
        <fullName evidence="4">Putative thymidine phosphorylase</fullName>
        <ecNumber evidence="4">2.4.2.4</ecNumber>
    </recommendedName>
    <alternativeName>
        <fullName evidence="4">TdRPase</fullName>
    </alternativeName>
</protein>
<dbReference type="InterPro" id="IPR035902">
    <property type="entry name" value="Nuc_phospho_transferase"/>
</dbReference>
<dbReference type="HAMAP" id="MF_00703">
    <property type="entry name" value="Thymid_phosp_2"/>
    <property type="match status" value="1"/>
</dbReference>
<name>A0A2A4FRD4_9SPHN</name>
<reference evidence="7 8" key="1">
    <citation type="submission" date="2017-09" db="EMBL/GenBank/DDBJ databases">
        <title>The Catabolism of 3,6-Dichlorosalicylic acid is Initiated by the Cytochrome P450 Monooxygenase DsmABC in Rhizorhabdus dicambivorans Ndbn-20.</title>
        <authorList>
            <person name="Na L."/>
        </authorList>
    </citation>
    <scope>NUCLEOTIDE SEQUENCE [LARGE SCALE GENOMIC DNA]</scope>
    <source>
        <strain evidence="7 8">Ndbn-20m</strain>
    </source>
</reference>
<dbReference type="Pfam" id="PF00591">
    <property type="entry name" value="Glycos_transf_3"/>
    <property type="match status" value="1"/>
</dbReference>
<dbReference type="InterPro" id="IPR000312">
    <property type="entry name" value="Glycosyl_Trfase_fam3"/>
</dbReference>
<keyword evidence="8" id="KW-1185">Reference proteome</keyword>
<dbReference type="InterPro" id="IPR028579">
    <property type="entry name" value="Thym_Pase_Put"/>
</dbReference>
<evidence type="ECO:0000256" key="3">
    <source>
        <dbReference type="ARBA" id="ARBA00048550"/>
    </source>
</evidence>
<comment type="caution">
    <text evidence="7">The sequence shown here is derived from an EMBL/GenBank/DDBJ whole genome shotgun (WGS) entry which is preliminary data.</text>
</comment>
<keyword evidence="1 4" id="KW-0328">Glycosyltransferase</keyword>
<dbReference type="Gene3D" id="3.40.1030.10">
    <property type="entry name" value="Nucleoside phosphorylase/phosphoribosyltransferase catalytic domain"/>
    <property type="match status" value="1"/>
</dbReference>
<dbReference type="PANTHER" id="PTHR10515">
    <property type="entry name" value="THYMIDINE PHOSPHORYLASE"/>
    <property type="match status" value="1"/>
</dbReference>
<dbReference type="InterPro" id="IPR036320">
    <property type="entry name" value="Glycosyl_Trfase_fam3_N_dom_sf"/>
</dbReference>
<dbReference type="InterPro" id="IPR036566">
    <property type="entry name" value="PYNP-like_C_sf"/>
</dbReference>
<dbReference type="RefSeq" id="WP_083215878.1">
    <property type="nucleotide sequence ID" value="NZ_CP023449.1"/>
</dbReference>
<dbReference type="EMBL" id="NWUF01000024">
    <property type="protein sequence ID" value="PCE40679.1"/>
    <property type="molecule type" value="Genomic_DNA"/>
</dbReference>
<dbReference type="GO" id="GO:0006213">
    <property type="term" value="P:pyrimidine nucleoside metabolic process"/>
    <property type="evidence" value="ECO:0007669"/>
    <property type="project" value="InterPro"/>
</dbReference>
<evidence type="ECO:0000256" key="1">
    <source>
        <dbReference type="ARBA" id="ARBA00022676"/>
    </source>
</evidence>
<dbReference type="NCBIfam" id="NF003338">
    <property type="entry name" value="PRK04350.1"/>
    <property type="match status" value="1"/>
</dbReference>
<evidence type="ECO:0000256" key="5">
    <source>
        <dbReference type="SAM" id="MobiDB-lite"/>
    </source>
</evidence>
<dbReference type="OrthoDB" id="341217at2"/>
<dbReference type="GO" id="GO:0005829">
    <property type="term" value="C:cytosol"/>
    <property type="evidence" value="ECO:0007669"/>
    <property type="project" value="TreeGrafter"/>
</dbReference>
<dbReference type="KEGG" id="rdi:CMV14_05085"/>
<gene>
    <name evidence="7" type="ORF">COO09_18985</name>
</gene>
<dbReference type="Pfam" id="PF07831">
    <property type="entry name" value="PYNP_C"/>
    <property type="match status" value="1"/>
</dbReference>
<comment type="similarity">
    <text evidence="4">Belongs to the thymidine/pyrimidine-nucleoside phosphorylase family. Type 2 subfamily.</text>
</comment>
<dbReference type="AlphaFoldDB" id="A0A2A4FRD4"/>
<dbReference type="Gene3D" id="1.20.970.50">
    <property type="match status" value="1"/>
</dbReference>
<dbReference type="PANTHER" id="PTHR10515:SF0">
    <property type="entry name" value="THYMIDINE PHOSPHORYLASE"/>
    <property type="match status" value="1"/>
</dbReference>
<dbReference type="Gene3D" id="3.90.1170.30">
    <property type="entry name" value="Pyrimidine nucleoside phosphorylase-like, C-terminal domain"/>
    <property type="match status" value="1"/>
</dbReference>
<dbReference type="GO" id="GO:0009032">
    <property type="term" value="F:thymidine phosphorylase activity"/>
    <property type="evidence" value="ECO:0007669"/>
    <property type="project" value="UniProtKB-UniRule"/>
</dbReference>
<feature type="region of interest" description="Disordered" evidence="5">
    <location>
        <begin position="1"/>
        <end position="39"/>
    </location>
</feature>
<dbReference type="SMART" id="SM00941">
    <property type="entry name" value="PYNP_C"/>
    <property type="match status" value="1"/>
</dbReference>
<dbReference type="InterPro" id="IPR013102">
    <property type="entry name" value="PYNP_C"/>
</dbReference>
<evidence type="ECO:0000256" key="4">
    <source>
        <dbReference type="HAMAP-Rule" id="MF_00703"/>
    </source>
</evidence>
<evidence type="ECO:0000313" key="7">
    <source>
        <dbReference type="EMBL" id="PCE40679.1"/>
    </source>
</evidence>
<accession>A0A2A4FRD4</accession>
<dbReference type="GO" id="GO:0006206">
    <property type="term" value="P:pyrimidine nucleobase metabolic process"/>
    <property type="evidence" value="ECO:0007669"/>
    <property type="project" value="InterPro"/>
</dbReference>
<dbReference type="InterPro" id="IPR013466">
    <property type="entry name" value="Thymidine/AMP_Pase"/>
</dbReference>
<organism evidence="7 8">
    <name type="scientific">Rhizorhabdus dicambivorans</name>
    <dbReference type="NCBI Taxonomy" id="1850238"/>
    <lineage>
        <taxon>Bacteria</taxon>
        <taxon>Pseudomonadati</taxon>
        <taxon>Pseudomonadota</taxon>
        <taxon>Alphaproteobacteria</taxon>
        <taxon>Sphingomonadales</taxon>
        <taxon>Sphingomonadaceae</taxon>
        <taxon>Rhizorhabdus</taxon>
    </lineage>
</organism>
<sequence length="538" mass="55904">MTRLHSDVSACGAEPATEAVGSTPAQTDRPRTNPACPLPGPLTLRARRLGLHSHSEPIVILRTDSAICRSEGLAPHSRVELHAGGRSVVATLFQVDDVLDRDQVGLSESAWRLLGLVEGATVRVKQAPPIASIASIRRRIYGHRLKLDDMTAIVRDVVDGRYADLHLAAFLTATAAQPMDEEESWALTKAMVASGERLDWPFAIVVDKHCVGGLPGNRTTPIIVAIVAAGGLTMPKTSSRAITSPAGTADVMAVLAPVDLPIGAMRRVVEQVGGCIVWGGAIDLSPADDIFIGVERALDIDTEGQLVASVLSKKIAAGATHVVLDIPVGPTAKVRSAAAAADLARRLTTIAGRFDMRAICIQSDGTQPVGRALGPALEAADVLAVLNNDPTAPQDLRARACTLAAILLEAGGAALPGDGALLAEQLLASGAAARKFDEICEAQGGRRDLPVSGYRHSVTTPVGGMVTAIDNRRIARLAKLAGAPDAPAAGLLLHAQTGDSLCGGDPLFTLHAESPGELAYALDYAVANPDIIALEDRG</sequence>
<evidence type="ECO:0000313" key="8">
    <source>
        <dbReference type="Proteomes" id="UP000218934"/>
    </source>
</evidence>
<dbReference type="EC" id="2.4.2.4" evidence="4"/>
<feature type="domain" description="Pyrimidine nucleoside phosphorylase C-terminal" evidence="6">
    <location>
        <begin position="465"/>
        <end position="532"/>
    </location>
</feature>
<dbReference type="InterPro" id="IPR000053">
    <property type="entry name" value="Thymidine/pyrmidine_PPase"/>
</dbReference>
<dbReference type="Gene3D" id="2.40.40.20">
    <property type="match status" value="1"/>
</dbReference>
<dbReference type="InterPro" id="IPR017459">
    <property type="entry name" value="Glycosyl_Trfase_fam3_N_dom"/>
</dbReference>
<dbReference type="SUPFAM" id="SSF47648">
    <property type="entry name" value="Nucleoside phosphorylase/phosphoribosyltransferase N-terminal domain"/>
    <property type="match status" value="1"/>
</dbReference>
<evidence type="ECO:0000259" key="6">
    <source>
        <dbReference type="SMART" id="SM00941"/>
    </source>
</evidence>
<proteinExistence type="inferred from homology"/>
<dbReference type="Proteomes" id="UP000218934">
    <property type="component" value="Unassembled WGS sequence"/>
</dbReference>
<dbReference type="GO" id="GO:0004645">
    <property type="term" value="F:1,4-alpha-oligoglucan phosphorylase activity"/>
    <property type="evidence" value="ECO:0007669"/>
    <property type="project" value="InterPro"/>
</dbReference>
<keyword evidence="2 4" id="KW-0808">Transferase</keyword>